<keyword evidence="2" id="KW-1185">Reference proteome</keyword>
<protein>
    <submittedName>
        <fullName evidence="1">Uncharacterized protein</fullName>
    </submittedName>
</protein>
<gene>
    <name evidence="1" type="primary">RvY_12030-1</name>
    <name evidence="1" type="synonym">RvY_12030.1</name>
    <name evidence="1" type="ORF">RvY_12030</name>
</gene>
<evidence type="ECO:0000313" key="1">
    <source>
        <dbReference type="EMBL" id="GAV01293.1"/>
    </source>
</evidence>
<name>A0A1D1VMD2_RAMVA</name>
<accession>A0A1D1VMD2</accession>
<reference evidence="1 2" key="1">
    <citation type="journal article" date="2016" name="Nat. Commun.">
        <title>Extremotolerant tardigrade genome and improved radiotolerance of human cultured cells by tardigrade-unique protein.</title>
        <authorList>
            <person name="Hashimoto T."/>
            <person name="Horikawa D.D."/>
            <person name="Saito Y."/>
            <person name="Kuwahara H."/>
            <person name="Kozuka-Hata H."/>
            <person name="Shin-I T."/>
            <person name="Minakuchi Y."/>
            <person name="Ohishi K."/>
            <person name="Motoyama A."/>
            <person name="Aizu T."/>
            <person name="Enomoto A."/>
            <person name="Kondo K."/>
            <person name="Tanaka S."/>
            <person name="Hara Y."/>
            <person name="Koshikawa S."/>
            <person name="Sagara H."/>
            <person name="Miura T."/>
            <person name="Yokobori S."/>
            <person name="Miyagawa K."/>
            <person name="Suzuki Y."/>
            <person name="Kubo T."/>
            <person name="Oyama M."/>
            <person name="Kohara Y."/>
            <person name="Fujiyama A."/>
            <person name="Arakawa K."/>
            <person name="Katayama T."/>
            <person name="Toyoda A."/>
            <person name="Kunieda T."/>
        </authorList>
    </citation>
    <scope>NUCLEOTIDE SEQUENCE [LARGE SCALE GENOMIC DNA]</scope>
    <source>
        <strain evidence="1 2">YOKOZUNA-1</strain>
    </source>
</reference>
<comment type="caution">
    <text evidence="1">The sequence shown here is derived from an EMBL/GenBank/DDBJ whole genome shotgun (WGS) entry which is preliminary data.</text>
</comment>
<sequence>MAVIGPTNTYKMVILTATASVPGRPAFKQLCPDQITKSAMKTIMKTSTLPLSVSDSNATTMQGVRWKIGSAYDGPADANARQSVDGNSSYSLALNDDTGKALPLL</sequence>
<proteinExistence type="predicted"/>
<dbReference type="EMBL" id="BDGG01000007">
    <property type="protein sequence ID" value="GAV01293.1"/>
    <property type="molecule type" value="Genomic_DNA"/>
</dbReference>
<dbReference type="Proteomes" id="UP000186922">
    <property type="component" value="Unassembled WGS sequence"/>
</dbReference>
<organism evidence="1 2">
    <name type="scientific">Ramazzottius varieornatus</name>
    <name type="common">Water bear</name>
    <name type="synonym">Tardigrade</name>
    <dbReference type="NCBI Taxonomy" id="947166"/>
    <lineage>
        <taxon>Eukaryota</taxon>
        <taxon>Metazoa</taxon>
        <taxon>Ecdysozoa</taxon>
        <taxon>Tardigrada</taxon>
        <taxon>Eutardigrada</taxon>
        <taxon>Parachela</taxon>
        <taxon>Hypsibioidea</taxon>
        <taxon>Ramazzottiidae</taxon>
        <taxon>Ramazzottius</taxon>
    </lineage>
</organism>
<evidence type="ECO:0000313" key="2">
    <source>
        <dbReference type="Proteomes" id="UP000186922"/>
    </source>
</evidence>
<dbReference type="AlphaFoldDB" id="A0A1D1VMD2"/>